<organism evidence="2 3">
    <name type="scientific">Glacieibacterium frigidum</name>
    <dbReference type="NCBI Taxonomy" id="2593303"/>
    <lineage>
        <taxon>Bacteria</taxon>
        <taxon>Pseudomonadati</taxon>
        <taxon>Pseudomonadota</taxon>
        <taxon>Alphaproteobacteria</taxon>
        <taxon>Sphingomonadales</taxon>
        <taxon>Sphingosinicellaceae</taxon>
        <taxon>Glacieibacterium</taxon>
    </lineage>
</organism>
<sequence length="466" mass="49170">MSFDVSRASATSQPDLQQTRARTADPVQTAVDRINNAMSEGITDWDVSHGDLMDARSALNGLTPTQVNQVISRLSDDTLRQWNGEMNGLSGALSADEKRDQLNFLAQNLAPDQLARVSQQFRFGTDAQAFATAVGTFRDAGTVGAFASSVLSTPDRDTATAWNNNANLAANAIGEMNSSARLNTALGALTSDQRARMLNETVWTPKGIEATAFNKVTGAIAQYGTLTQRTEAFTTIARHNAEFRDGLGSVPFSSQDFPALNTPYSAMRSLFASDPRGMTELMSRNGSGMQDLTNFLEVAVIKGDFREIGQWGMTVRRGEAIPGTDQSDFARANYDFDRDPNASDYRNAAVSGAFTGAAMTAAINVNLDAGKRQALAMSLVTGGISTAAAAAPVAGQIAVGVGSTVGQPVVAALLEGAGKDRGDFFAAISEAGMARDANGFLPPIGGGARSTFNSAVSEVLHAHEYR</sequence>
<evidence type="ECO:0000256" key="1">
    <source>
        <dbReference type="SAM" id="MobiDB-lite"/>
    </source>
</evidence>
<name>A0A552U808_9SPHN</name>
<dbReference type="Proteomes" id="UP000317894">
    <property type="component" value="Unassembled WGS sequence"/>
</dbReference>
<dbReference type="AlphaFoldDB" id="A0A552U808"/>
<gene>
    <name evidence="2" type="ORF">FMM06_11630</name>
</gene>
<keyword evidence="3" id="KW-1185">Reference proteome</keyword>
<protein>
    <submittedName>
        <fullName evidence="2">Uncharacterized protein</fullName>
    </submittedName>
</protein>
<feature type="region of interest" description="Disordered" evidence="1">
    <location>
        <begin position="1"/>
        <end position="26"/>
    </location>
</feature>
<evidence type="ECO:0000313" key="2">
    <source>
        <dbReference type="EMBL" id="TRW14355.1"/>
    </source>
</evidence>
<comment type="caution">
    <text evidence="2">The sequence shown here is derived from an EMBL/GenBank/DDBJ whole genome shotgun (WGS) entry which is preliminary data.</text>
</comment>
<accession>A0A552U808</accession>
<reference evidence="2 3" key="1">
    <citation type="submission" date="2019-07" db="EMBL/GenBank/DDBJ databases">
        <title>Novel species isolated from glacier.</title>
        <authorList>
            <person name="Liu Q."/>
            <person name="Xin Y.-H."/>
        </authorList>
    </citation>
    <scope>NUCLEOTIDE SEQUENCE [LARGE SCALE GENOMIC DNA]</scope>
    <source>
        <strain evidence="2 3">LB1R16</strain>
    </source>
</reference>
<dbReference type="OrthoDB" id="6057493at2"/>
<dbReference type="RefSeq" id="WP_144237560.1">
    <property type="nucleotide sequence ID" value="NZ_VJWA01000002.1"/>
</dbReference>
<proteinExistence type="predicted"/>
<dbReference type="EMBL" id="VJWA01000002">
    <property type="protein sequence ID" value="TRW14355.1"/>
    <property type="molecule type" value="Genomic_DNA"/>
</dbReference>
<evidence type="ECO:0000313" key="3">
    <source>
        <dbReference type="Proteomes" id="UP000317894"/>
    </source>
</evidence>
<feature type="compositionally biased region" description="Polar residues" evidence="1">
    <location>
        <begin position="8"/>
        <end position="21"/>
    </location>
</feature>